<gene>
    <name evidence="2" type="ORF">UXM345_LOCUS25435</name>
    <name evidence="1" type="ORF">XDN619_LOCUS16028</name>
</gene>
<feature type="non-terminal residue" evidence="1">
    <location>
        <position position="84"/>
    </location>
</feature>
<evidence type="ECO:0000313" key="3">
    <source>
        <dbReference type="Proteomes" id="UP000663887"/>
    </source>
</evidence>
<reference evidence="1" key="1">
    <citation type="submission" date="2021-02" db="EMBL/GenBank/DDBJ databases">
        <authorList>
            <person name="Nowell W R."/>
        </authorList>
    </citation>
    <scope>NUCLEOTIDE SEQUENCE</scope>
</reference>
<dbReference type="AlphaFoldDB" id="A0A816SHU5"/>
<evidence type="ECO:0000313" key="2">
    <source>
        <dbReference type="EMBL" id="CAF4156513.1"/>
    </source>
</evidence>
<organism evidence="1 3">
    <name type="scientific">Rotaria magnacalcarata</name>
    <dbReference type="NCBI Taxonomy" id="392030"/>
    <lineage>
        <taxon>Eukaryota</taxon>
        <taxon>Metazoa</taxon>
        <taxon>Spiralia</taxon>
        <taxon>Gnathifera</taxon>
        <taxon>Rotifera</taxon>
        <taxon>Eurotatoria</taxon>
        <taxon>Bdelloidea</taxon>
        <taxon>Philodinida</taxon>
        <taxon>Philodinidae</taxon>
        <taxon>Rotaria</taxon>
    </lineage>
</organism>
<sequence length="84" mass="9472">MKSKDLQLAVKNKYENGDGPTKIYCDLAGVVSLRTIKLWVKMLNQTGSIDLSHSPGLPRTVRTKANISKVKYRLAQKKQISSRR</sequence>
<comment type="caution">
    <text evidence="1">The sequence shown here is derived from an EMBL/GenBank/DDBJ whole genome shotgun (WGS) entry which is preliminary data.</text>
</comment>
<evidence type="ECO:0000313" key="1">
    <source>
        <dbReference type="EMBL" id="CAF2088097.1"/>
    </source>
</evidence>
<accession>A0A816SHU5</accession>
<proteinExistence type="predicted"/>
<name>A0A816SHU5_9BILA</name>
<dbReference type="Proteomes" id="UP000663887">
    <property type="component" value="Unassembled WGS sequence"/>
</dbReference>
<dbReference type="EMBL" id="CAJNRG010006704">
    <property type="protein sequence ID" value="CAF2088097.1"/>
    <property type="molecule type" value="Genomic_DNA"/>
</dbReference>
<protein>
    <submittedName>
        <fullName evidence="1">Uncharacterized protein</fullName>
    </submittedName>
</protein>
<dbReference type="Proteomes" id="UP000663842">
    <property type="component" value="Unassembled WGS sequence"/>
</dbReference>
<dbReference type="EMBL" id="CAJOBF010004893">
    <property type="protein sequence ID" value="CAF4156513.1"/>
    <property type="molecule type" value="Genomic_DNA"/>
</dbReference>